<feature type="chain" id="PRO_5002203269" description="Single domain-containing protein" evidence="3">
    <location>
        <begin position="28"/>
        <end position="149"/>
    </location>
</feature>
<dbReference type="SMART" id="SM01318">
    <property type="entry name" value="SVWC"/>
    <property type="match status" value="1"/>
</dbReference>
<dbReference type="InterPro" id="IPR029277">
    <property type="entry name" value="SVWC_dom"/>
</dbReference>
<dbReference type="AlphaFoldDB" id="A0A0C9S4J4"/>
<accession>A0A0C9S4J4</accession>
<feature type="non-terminal residue" evidence="5">
    <location>
        <position position="1"/>
    </location>
</feature>
<keyword evidence="2" id="KW-0964">Secreted</keyword>
<proteinExistence type="evidence at transcript level"/>
<name>A0A0C9S4J4_AMBAM</name>
<evidence type="ECO:0000313" key="5">
    <source>
        <dbReference type="EMBL" id="JAG92209.1"/>
    </source>
</evidence>
<organism evidence="5">
    <name type="scientific">Amblyomma americanum</name>
    <name type="common">Lone star tick</name>
    <dbReference type="NCBI Taxonomy" id="6943"/>
    <lineage>
        <taxon>Eukaryota</taxon>
        <taxon>Metazoa</taxon>
        <taxon>Ecdysozoa</taxon>
        <taxon>Arthropoda</taxon>
        <taxon>Chelicerata</taxon>
        <taxon>Arachnida</taxon>
        <taxon>Acari</taxon>
        <taxon>Parasitiformes</taxon>
        <taxon>Ixodida</taxon>
        <taxon>Ixodoidea</taxon>
        <taxon>Ixodidae</taxon>
        <taxon>Amblyomminae</taxon>
        <taxon>Amblyomma</taxon>
    </lineage>
</organism>
<evidence type="ECO:0000259" key="4">
    <source>
        <dbReference type="SMART" id="SM01318"/>
    </source>
</evidence>
<dbReference type="EMBL" id="GBZX01000531">
    <property type="protein sequence ID" value="JAG92209.1"/>
    <property type="molecule type" value="mRNA"/>
</dbReference>
<evidence type="ECO:0000256" key="1">
    <source>
        <dbReference type="ARBA" id="ARBA00004613"/>
    </source>
</evidence>
<comment type="subcellular location">
    <subcellularLocation>
        <location evidence="1">Secreted</location>
    </subcellularLocation>
</comment>
<evidence type="ECO:0000256" key="3">
    <source>
        <dbReference type="SAM" id="SignalP"/>
    </source>
</evidence>
<feature type="domain" description="Single" evidence="4">
    <location>
        <begin position="48"/>
        <end position="106"/>
    </location>
</feature>
<dbReference type="GO" id="GO:0005576">
    <property type="term" value="C:extracellular region"/>
    <property type="evidence" value="ECO:0007669"/>
    <property type="project" value="UniProtKB-SubCell"/>
</dbReference>
<reference evidence="5" key="1">
    <citation type="journal article" date="2015" name="PLoS ONE">
        <title>An Insight into the Sialome of the Lone Star Tick, Amblyomma americanum, with a Glimpse on Its Time Dependent Gene Expression.</title>
        <authorList>
            <person name="Karim S."/>
            <person name="Ribeiro J.M."/>
        </authorList>
    </citation>
    <scope>NUCLEOTIDE SEQUENCE</scope>
    <source>
        <tissue evidence="5">Salivary gland</tissue>
    </source>
</reference>
<evidence type="ECO:0000256" key="2">
    <source>
        <dbReference type="ARBA" id="ARBA00022525"/>
    </source>
</evidence>
<protein>
    <recommendedName>
        <fullName evidence="4">Single domain-containing protein</fullName>
    </recommendedName>
</protein>
<keyword evidence="3" id="KW-0732">Signal</keyword>
<feature type="signal peptide" evidence="3">
    <location>
        <begin position="1"/>
        <end position="27"/>
    </location>
</feature>
<sequence>SRPSRACRMLLCSLLGILLLWLPSSRADGSENVKEVTAPNPTLQEGTCVYKTLIFNATIPVPGKCQLLECDYKNKKIKIKECKEPPHHCNRTDPSAPFPKCCATTCHGKSNPYCMTPTGIPLLEGTSQKLGNPCVQYTCKGGKLSTENC</sequence>